<dbReference type="OrthoDB" id="6258756at2"/>
<dbReference type="CDD" id="cd01335">
    <property type="entry name" value="Radical_SAM"/>
    <property type="match status" value="1"/>
</dbReference>
<dbReference type="Pfam" id="PF04055">
    <property type="entry name" value="Radical_SAM"/>
    <property type="match status" value="1"/>
</dbReference>
<dbReference type="InterPro" id="IPR050377">
    <property type="entry name" value="Radical_SAM_PqqE_MftC-like"/>
</dbReference>
<dbReference type="SUPFAM" id="SSF102114">
    <property type="entry name" value="Radical SAM enzymes"/>
    <property type="match status" value="1"/>
</dbReference>
<evidence type="ECO:0000256" key="2">
    <source>
        <dbReference type="ARBA" id="ARBA00022723"/>
    </source>
</evidence>
<dbReference type="InterPro" id="IPR023821">
    <property type="entry name" value="rSAM_TatD-assoc"/>
</dbReference>
<dbReference type="AlphaFoldDB" id="A0A4R3KB91"/>
<evidence type="ECO:0000256" key="1">
    <source>
        <dbReference type="ARBA" id="ARBA00022691"/>
    </source>
</evidence>
<dbReference type="InterPro" id="IPR007197">
    <property type="entry name" value="rSAM"/>
</dbReference>
<keyword evidence="2" id="KW-0479">Metal-binding</keyword>
<keyword evidence="4" id="KW-0411">Iron-sulfur</keyword>
<dbReference type="GO" id="GO:0003824">
    <property type="term" value="F:catalytic activity"/>
    <property type="evidence" value="ECO:0007669"/>
    <property type="project" value="InterPro"/>
</dbReference>
<feature type="domain" description="Radical SAM core" evidence="5">
    <location>
        <begin position="22"/>
        <end position="217"/>
    </location>
</feature>
<keyword evidence="1" id="KW-0949">S-adenosyl-L-methionine</keyword>
<proteinExistence type="predicted"/>
<dbReference type="Gene3D" id="3.20.20.70">
    <property type="entry name" value="Aldolase class I"/>
    <property type="match status" value="1"/>
</dbReference>
<evidence type="ECO:0000256" key="4">
    <source>
        <dbReference type="ARBA" id="ARBA00023014"/>
    </source>
</evidence>
<dbReference type="SFLD" id="SFLDG01111">
    <property type="entry name" value="Uncharacterised_Radical_SAM_Su"/>
    <property type="match status" value="1"/>
</dbReference>
<comment type="caution">
    <text evidence="6">The sequence shown here is derived from an EMBL/GenBank/DDBJ whole genome shotgun (WGS) entry which is preliminary data.</text>
</comment>
<sequence>MILYAAEKGKFIEFADAVQANRGKKCNIYVNITNKCNCSCTFCLRNLKKMQEDHSLWLKQEPDIQTIRSAFAAINKDAVNEVVFCGFGEPTMRLETLLYSLRYVRSIWPEKKTRLNTNGLASLYYKKDTAPLFKGLLDVVSISLNASNAKAYLELTKAPLGLQAYGAMLDFAKECKLYVPEVVMTIVDSIGAEEIQACKKVCSEKNLKLRIRPYEAN</sequence>
<keyword evidence="3" id="KW-0408">Iron</keyword>
<protein>
    <submittedName>
        <fullName evidence="6">TatD family-associated radical SAM protein</fullName>
    </submittedName>
</protein>
<name>A0A4R3KB91_9FIRM</name>
<keyword evidence="7" id="KW-1185">Reference proteome</keyword>
<dbReference type="RefSeq" id="WP_132547867.1">
    <property type="nucleotide sequence ID" value="NZ_SMAA01000004.1"/>
</dbReference>
<evidence type="ECO:0000259" key="5">
    <source>
        <dbReference type="PROSITE" id="PS51918"/>
    </source>
</evidence>
<organism evidence="6 7">
    <name type="scientific">Pectinatus cerevisiiphilus</name>
    <dbReference type="NCBI Taxonomy" id="86956"/>
    <lineage>
        <taxon>Bacteria</taxon>
        <taxon>Bacillati</taxon>
        <taxon>Bacillota</taxon>
        <taxon>Negativicutes</taxon>
        <taxon>Selenomonadales</taxon>
        <taxon>Selenomonadaceae</taxon>
        <taxon>Pectinatus</taxon>
    </lineage>
</organism>
<dbReference type="SFLD" id="SFLDS00029">
    <property type="entry name" value="Radical_SAM"/>
    <property type="match status" value="1"/>
</dbReference>
<gene>
    <name evidence="6" type="ORF">EDC37_10416</name>
</gene>
<dbReference type="PANTHER" id="PTHR11228:SF34">
    <property type="entry name" value="TUNGSTEN-CONTAINING ALDEHYDE FERREDOXIN OXIDOREDUCTASE COFACTOR MODIFYING PROTEIN"/>
    <property type="match status" value="1"/>
</dbReference>
<evidence type="ECO:0000313" key="6">
    <source>
        <dbReference type="EMBL" id="TCS80414.1"/>
    </source>
</evidence>
<dbReference type="PROSITE" id="PS51918">
    <property type="entry name" value="RADICAL_SAM"/>
    <property type="match status" value="1"/>
</dbReference>
<evidence type="ECO:0000256" key="3">
    <source>
        <dbReference type="ARBA" id="ARBA00023004"/>
    </source>
</evidence>
<dbReference type="EMBL" id="SMAA01000004">
    <property type="protein sequence ID" value="TCS80414.1"/>
    <property type="molecule type" value="Genomic_DNA"/>
</dbReference>
<dbReference type="PANTHER" id="PTHR11228">
    <property type="entry name" value="RADICAL SAM DOMAIN PROTEIN"/>
    <property type="match status" value="1"/>
</dbReference>
<dbReference type="NCBIfam" id="TIGR04038">
    <property type="entry name" value="tatD_link_rSAM"/>
    <property type="match status" value="1"/>
</dbReference>
<dbReference type="GO" id="GO:0046872">
    <property type="term" value="F:metal ion binding"/>
    <property type="evidence" value="ECO:0007669"/>
    <property type="project" value="UniProtKB-KW"/>
</dbReference>
<dbReference type="InterPro" id="IPR058240">
    <property type="entry name" value="rSAM_sf"/>
</dbReference>
<dbReference type="Proteomes" id="UP000295188">
    <property type="component" value="Unassembled WGS sequence"/>
</dbReference>
<dbReference type="GO" id="GO:0051536">
    <property type="term" value="F:iron-sulfur cluster binding"/>
    <property type="evidence" value="ECO:0007669"/>
    <property type="project" value="UniProtKB-KW"/>
</dbReference>
<evidence type="ECO:0000313" key="7">
    <source>
        <dbReference type="Proteomes" id="UP000295188"/>
    </source>
</evidence>
<dbReference type="InterPro" id="IPR013785">
    <property type="entry name" value="Aldolase_TIM"/>
</dbReference>
<reference evidence="6 7" key="1">
    <citation type="submission" date="2019-03" db="EMBL/GenBank/DDBJ databases">
        <title>Genomic Encyclopedia of Type Strains, Phase IV (KMG-IV): sequencing the most valuable type-strain genomes for metagenomic binning, comparative biology and taxonomic classification.</title>
        <authorList>
            <person name="Goeker M."/>
        </authorList>
    </citation>
    <scope>NUCLEOTIDE SEQUENCE [LARGE SCALE GENOMIC DNA]</scope>
    <source>
        <strain evidence="6 7">DSM 20467</strain>
    </source>
</reference>
<accession>A0A4R3KB91</accession>